<keyword evidence="7" id="KW-1185">Reference proteome</keyword>
<feature type="domain" description="AMP-dependent synthetase/ligase" evidence="5">
    <location>
        <begin position="2"/>
        <end position="89"/>
    </location>
</feature>
<dbReference type="InterPro" id="IPR042099">
    <property type="entry name" value="ANL_N_sf"/>
</dbReference>
<keyword evidence="3" id="KW-0547">Nucleotide-binding</keyword>
<evidence type="ECO:0000256" key="4">
    <source>
        <dbReference type="ARBA" id="ARBA00022840"/>
    </source>
</evidence>
<dbReference type="Pfam" id="PF00501">
    <property type="entry name" value="AMP-binding"/>
    <property type="match status" value="1"/>
</dbReference>
<evidence type="ECO:0000259" key="5">
    <source>
        <dbReference type="Pfam" id="PF00501"/>
    </source>
</evidence>
<dbReference type="PANTHER" id="PTHR43272">
    <property type="entry name" value="LONG-CHAIN-FATTY-ACID--COA LIGASE"/>
    <property type="match status" value="1"/>
</dbReference>
<dbReference type="PANTHER" id="PTHR43272:SF83">
    <property type="entry name" value="ACYL-COA SYNTHETASE LONG-CHAIN, ISOFORM J"/>
    <property type="match status" value="1"/>
</dbReference>
<reference evidence="6 7" key="1">
    <citation type="journal article" date="2019" name="BMC Genomics">
        <title>Chromosome level assembly and comparative genome analysis confirm lager-brewing yeasts originated from a single hybridization.</title>
        <authorList>
            <person name="Salazar A.N."/>
            <person name="Gorter de Vries A.R."/>
            <person name="van den Broek M."/>
            <person name="Brouwers N."/>
            <person name="de la Torre Cortes P."/>
            <person name="Kuijpers N.G.A."/>
            <person name="Daran J.G."/>
            <person name="Abeel T."/>
        </authorList>
    </citation>
    <scope>NUCLEOTIDE SEQUENCE [LARGE SCALE GENOMIC DNA]</scope>
    <source>
        <strain evidence="6 7">CBS 1483</strain>
    </source>
</reference>
<dbReference type="GO" id="GO:0005811">
    <property type="term" value="C:lipid droplet"/>
    <property type="evidence" value="ECO:0007669"/>
    <property type="project" value="TreeGrafter"/>
</dbReference>
<dbReference type="Proteomes" id="UP000501346">
    <property type="component" value="Chromosome SeXIII-ScXIII"/>
</dbReference>
<evidence type="ECO:0000313" key="6">
    <source>
        <dbReference type="EMBL" id="QID87386.1"/>
    </source>
</evidence>
<dbReference type="OrthoDB" id="1700726at2759"/>
<dbReference type="SUPFAM" id="SSF56801">
    <property type="entry name" value="Acetyl-CoA synthetase-like"/>
    <property type="match status" value="1"/>
</dbReference>
<dbReference type="GO" id="GO:0005886">
    <property type="term" value="C:plasma membrane"/>
    <property type="evidence" value="ECO:0007669"/>
    <property type="project" value="TreeGrafter"/>
</dbReference>
<sequence length="269" mass="29658">MNGGSAISIDAQKFLSNVLCPMLIGYGLTECVANACVVEPDHFFEFGVAGDIVGTMTAKLVDVEELGYFAKNNQGELLLKGAPVLSEYYNNPEETALALTEDGWFRTGDVAEWTSRGQVKLIDRKKNLVKTLNGEYIALEKLESIYRSNPYVQNVCVYADETKVKPIGIVVPNLGPLSNLAIELGVMHSGEDVECYIHTRKLQDAVWRDMITTATSQGLNGIELLCGIVFYEEEWTPENGLVTSAQKLRRRDILAAVLPDVERVFAECG</sequence>
<protein>
    <submittedName>
        <fullName evidence="6">Long-chain fatty acid-CoA ligase</fullName>
    </submittedName>
</protein>
<dbReference type="GO" id="GO:0005524">
    <property type="term" value="F:ATP binding"/>
    <property type="evidence" value="ECO:0007669"/>
    <property type="project" value="UniProtKB-KW"/>
</dbReference>
<keyword evidence="4" id="KW-0067">ATP-binding</keyword>
<evidence type="ECO:0000313" key="7">
    <source>
        <dbReference type="Proteomes" id="UP000501346"/>
    </source>
</evidence>
<evidence type="ECO:0000256" key="1">
    <source>
        <dbReference type="ARBA" id="ARBA00006432"/>
    </source>
</evidence>
<gene>
    <name evidence="6" type="primary">FAA4_3</name>
    <name evidence="6" type="ORF">GRS66_010060</name>
</gene>
<name>A0A6C1EDE9_SACPS</name>
<proteinExistence type="inferred from homology"/>
<accession>A0A6C1EDE9</accession>
<dbReference type="Gene3D" id="3.40.50.12780">
    <property type="entry name" value="N-terminal domain of ligase-like"/>
    <property type="match status" value="1"/>
</dbReference>
<dbReference type="AlphaFoldDB" id="A0A6C1EDE9"/>
<evidence type="ECO:0000256" key="2">
    <source>
        <dbReference type="ARBA" id="ARBA00022598"/>
    </source>
</evidence>
<dbReference type="GO" id="GO:0035336">
    <property type="term" value="P:long-chain fatty-acyl-CoA metabolic process"/>
    <property type="evidence" value="ECO:0007669"/>
    <property type="project" value="TreeGrafter"/>
</dbReference>
<dbReference type="InterPro" id="IPR000873">
    <property type="entry name" value="AMP-dep_synth/lig_dom"/>
</dbReference>
<organism evidence="6 7">
    <name type="scientific">Saccharomyces pastorianus</name>
    <name type="common">Lager yeast</name>
    <name type="synonym">Saccharomyces cerevisiae x Saccharomyces eubayanus</name>
    <dbReference type="NCBI Taxonomy" id="27292"/>
    <lineage>
        <taxon>Eukaryota</taxon>
        <taxon>Fungi</taxon>
        <taxon>Dikarya</taxon>
        <taxon>Ascomycota</taxon>
        <taxon>Saccharomycotina</taxon>
        <taxon>Saccharomycetes</taxon>
        <taxon>Saccharomycetales</taxon>
        <taxon>Saccharomycetaceae</taxon>
        <taxon>Saccharomyces</taxon>
    </lineage>
</organism>
<dbReference type="GO" id="GO:0004467">
    <property type="term" value="F:long-chain fatty acid-CoA ligase activity"/>
    <property type="evidence" value="ECO:0007669"/>
    <property type="project" value="TreeGrafter"/>
</dbReference>
<evidence type="ECO:0000256" key="3">
    <source>
        <dbReference type="ARBA" id="ARBA00022741"/>
    </source>
</evidence>
<dbReference type="EMBL" id="CP049010">
    <property type="protein sequence ID" value="QID87386.1"/>
    <property type="molecule type" value="Genomic_DNA"/>
</dbReference>
<dbReference type="GO" id="GO:0005783">
    <property type="term" value="C:endoplasmic reticulum"/>
    <property type="evidence" value="ECO:0007669"/>
    <property type="project" value="TreeGrafter"/>
</dbReference>
<keyword evidence="2 6" id="KW-0436">Ligase</keyword>
<comment type="similarity">
    <text evidence="1">Belongs to the ATP-dependent AMP-binding enzyme family.</text>
</comment>